<accession>A0A6A6VSJ8</accession>
<evidence type="ECO:0000256" key="1">
    <source>
        <dbReference type="SAM" id="MobiDB-lite"/>
    </source>
</evidence>
<reference evidence="2" key="1">
    <citation type="journal article" date="2020" name="Stud. Mycol.">
        <title>101 Dothideomycetes genomes: a test case for predicting lifestyles and emergence of pathogens.</title>
        <authorList>
            <person name="Haridas S."/>
            <person name="Albert R."/>
            <person name="Binder M."/>
            <person name="Bloem J."/>
            <person name="Labutti K."/>
            <person name="Salamov A."/>
            <person name="Andreopoulos B."/>
            <person name="Baker S."/>
            <person name="Barry K."/>
            <person name="Bills G."/>
            <person name="Bluhm B."/>
            <person name="Cannon C."/>
            <person name="Castanera R."/>
            <person name="Culley D."/>
            <person name="Daum C."/>
            <person name="Ezra D."/>
            <person name="Gonzalez J."/>
            <person name="Henrissat B."/>
            <person name="Kuo A."/>
            <person name="Liang C."/>
            <person name="Lipzen A."/>
            <person name="Lutzoni F."/>
            <person name="Magnuson J."/>
            <person name="Mondo S."/>
            <person name="Nolan M."/>
            <person name="Ohm R."/>
            <person name="Pangilinan J."/>
            <person name="Park H.-J."/>
            <person name="Ramirez L."/>
            <person name="Alfaro M."/>
            <person name="Sun H."/>
            <person name="Tritt A."/>
            <person name="Yoshinaga Y."/>
            <person name="Zwiers L.-H."/>
            <person name="Turgeon B."/>
            <person name="Goodwin S."/>
            <person name="Spatafora J."/>
            <person name="Crous P."/>
            <person name="Grigoriev I."/>
        </authorList>
    </citation>
    <scope>NUCLEOTIDE SEQUENCE</scope>
    <source>
        <strain evidence="2">CBS 119925</strain>
    </source>
</reference>
<evidence type="ECO:0008006" key="4">
    <source>
        <dbReference type="Google" id="ProtNLM"/>
    </source>
</evidence>
<dbReference type="AlphaFoldDB" id="A0A6A6VSJ8"/>
<dbReference type="Proteomes" id="UP000799440">
    <property type="component" value="Unassembled WGS sequence"/>
</dbReference>
<name>A0A6A6VSJ8_9PLEO</name>
<feature type="region of interest" description="Disordered" evidence="1">
    <location>
        <begin position="198"/>
        <end position="248"/>
    </location>
</feature>
<keyword evidence="3" id="KW-1185">Reference proteome</keyword>
<gene>
    <name evidence="2" type="ORF">M011DRAFT_463719</name>
</gene>
<sequence length="382" mass="41600">MSLTVQSLNGDTAFLLTFAPPIAPATSPALFPGAFTILIDPWLKGPATILSTIFSTSEQKTKPCISCLTELEQEPDIILISQDKPDHCHEETLRQLPKDCQSTILATPAAARKIRSWKHFPPQLVQSLPRYIKDEPGSIYRLVLPPHSPRGTCGEVTITWIPARRDITNLHHAIGITYRPPGSVLSIEPGRYLDIPLPKSPPVSPHTASPLSPSSSSNTNPWSPRTPSSPLLSPNSTTLVPSPITDQPRSKTLSVIYSPHGVPYSALHPYASTHLVRESALPLTALLHSFDTVSNPWYLGGNVSAGSPGGTQIARSLYARAWIGAHDADKLNRGVGVRKVRIEQFDAKDVRKMVVGEMERASRLHTKVVDLGVGEVYRIEGT</sequence>
<proteinExistence type="predicted"/>
<dbReference type="PANTHER" id="PTHR36142:SF5">
    <property type="entry name" value="METALLO-BETA-LACTAMASE DOMAIN-CONTAINING PROTEIN"/>
    <property type="match status" value="1"/>
</dbReference>
<evidence type="ECO:0000313" key="3">
    <source>
        <dbReference type="Proteomes" id="UP000799440"/>
    </source>
</evidence>
<dbReference type="Pfam" id="PF13483">
    <property type="entry name" value="Lactamase_B_3"/>
    <property type="match status" value="1"/>
</dbReference>
<feature type="compositionally biased region" description="Low complexity" evidence="1">
    <location>
        <begin position="205"/>
        <end position="243"/>
    </location>
</feature>
<dbReference type="Gene3D" id="3.60.15.10">
    <property type="entry name" value="Ribonuclease Z/Hydroxyacylglutathione hydrolase-like"/>
    <property type="match status" value="1"/>
</dbReference>
<evidence type="ECO:0000313" key="2">
    <source>
        <dbReference type="EMBL" id="KAF2752251.1"/>
    </source>
</evidence>
<dbReference type="EMBL" id="MU006561">
    <property type="protein sequence ID" value="KAF2752251.1"/>
    <property type="molecule type" value="Genomic_DNA"/>
</dbReference>
<organism evidence="2 3">
    <name type="scientific">Sporormia fimetaria CBS 119925</name>
    <dbReference type="NCBI Taxonomy" id="1340428"/>
    <lineage>
        <taxon>Eukaryota</taxon>
        <taxon>Fungi</taxon>
        <taxon>Dikarya</taxon>
        <taxon>Ascomycota</taxon>
        <taxon>Pezizomycotina</taxon>
        <taxon>Dothideomycetes</taxon>
        <taxon>Pleosporomycetidae</taxon>
        <taxon>Pleosporales</taxon>
        <taxon>Sporormiaceae</taxon>
        <taxon>Sporormia</taxon>
    </lineage>
</organism>
<protein>
    <recommendedName>
        <fullName evidence="4">Metallo-beta-lactamase domain-containing protein</fullName>
    </recommendedName>
</protein>
<dbReference type="PANTHER" id="PTHR36142">
    <property type="entry name" value="METALLO-HYDROLASE/OXIDOREDUCTASE SUPERFAMILY PROTEIN"/>
    <property type="match status" value="1"/>
</dbReference>
<dbReference type="OrthoDB" id="332863at2759"/>
<dbReference type="InterPro" id="IPR036866">
    <property type="entry name" value="RibonucZ/Hydroxyglut_hydro"/>
</dbReference>